<feature type="transmembrane region" description="Helical" evidence="1">
    <location>
        <begin position="80"/>
        <end position="106"/>
    </location>
</feature>
<keyword evidence="1" id="KW-1133">Transmembrane helix</keyword>
<evidence type="ECO:0000313" key="3">
    <source>
        <dbReference type="Proteomes" id="UP001501771"/>
    </source>
</evidence>
<feature type="transmembrane region" description="Helical" evidence="1">
    <location>
        <begin position="50"/>
        <end position="68"/>
    </location>
</feature>
<dbReference type="EMBL" id="BAAAQR010000004">
    <property type="protein sequence ID" value="GAA2143676.1"/>
    <property type="molecule type" value="Genomic_DNA"/>
</dbReference>
<accession>A0ABP5LE04</accession>
<sequence length="251" mass="25998">MGEPAAAFYARRGNAVSDWWTLLHPPYTAWHLSYVALGAAVAPALDWTDLAFTLLAFFLAVGLAAHALDEQQGRPLRTGIASTTLSAVAALSLLGAVVLGLAGAFFRDGANWALLAAIPVGAVLVVGYNLELFGGRLHNDHVFAWGWGGFPVVVGFLAQAPTPAPGAVAAAAAMTLAAVGTSYAQRRLSTPARRLRRDTVSITGDLTTTDGTAVPLDRAVLLSPLEGALRAMSWAVPMTALAVLLASSSRG</sequence>
<organism evidence="2 3">
    <name type="scientific">Nocardioides koreensis</name>
    <dbReference type="NCBI Taxonomy" id="433651"/>
    <lineage>
        <taxon>Bacteria</taxon>
        <taxon>Bacillati</taxon>
        <taxon>Actinomycetota</taxon>
        <taxon>Actinomycetes</taxon>
        <taxon>Propionibacteriales</taxon>
        <taxon>Nocardioidaceae</taxon>
        <taxon>Nocardioides</taxon>
    </lineage>
</organism>
<proteinExistence type="predicted"/>
<evidence type="ECO:0000313" key="2">
    <source>
        <dbReference type="EMBL" id="GAA2143676.1"/>
    </source>
</evidence>
<keyword evidence="3" id="KW-1185">Reference proteome</keyword>
<feature type="transmembrane region" description="Helical" evidence="1">
    <location>
        <begin position="112"/>
        <end position="130"/>
    </location>
</feature>
<dbReference type="Proteomes" id="UP001501771">
    <property type="component" value="Unassembled WGS sequence"/>
</dbReference>
<keyword evidence="1" id="KW-0472">Membrane</keyword>
<comment type="caution">
    <text evidence="2">The sequence shown here is derived from an EMBL/GenBank/DDBJ whole genome shotgun (WGS) entry which is preliminary data.</text>
</comment>
<feature type="transmembrane region" description="Helical" evidence="1">
    <location>
        <begin position="142"/>
        <end position="160"/>
    </location>
</feature>
<gene>
    <name evidence="2" type="ORF">GCM10009844_16330</name>
</gene>
<protein>
    <submittedName>
        <fullName evidence="2">Uncharacterized protein</fullName>
    </submittedName>
</protein>
<feature type="transmembrane region" description="Helical" evidence="1">
    <location>
        <begin position="166"/>
        <end position="184"/>
    </location>
</feature>
<reference evidence="3" key="1">
    <citation type="journal article" date="2019" name="Int. J. Syst. Evol. Microbiol.">
        <title>The Global Catalogue of Microorganisms (GCM) 10K type strain sequencing project: providing services to taxonomists for standard genome sequencing and annotation.</title>
        <authorList>
            <consortium name="The Broad Institute Genomics Platform"/>
            <consortium name="The Broad Institute Genome Sequencing Center for Infectious Disease"/>
            <person name="Wu L."/>
            <person name="Ma J."/>
        </authorList>
    </citation>
    <scope>NUCLEOTIDE SEQUENCE [LARGE SCALE GENOMIC DNA]</scope>
    <source>
        <strain evidence="3">JCM 16022</strain>
    </source>
</reference>
<dbReference type="RefSeq" id="WP_344149952.1">
    <property type="nucleotide sequence ID" value="NZ_BAAAQR010000004.1"/>
</dbReference>
<keyword evidence="1" id="KW-0812">Transmembrane</keyword>
<name>A0ABP5LE04_9ACTN</name>
<evidence type="ECO:0000256" key="1">
    <source>
        <dbReference type="SAM" id="Phobius"/>
    </source>
</evidence>